<dbReference type="GO" id="GO:0032259">
    <property type="term" value="P:methylation"/>
    <property type="evidence" value="ECO:0007669"/>
    <property type="project" value="UniProtKB-KW"/>
</dbReference>
<dbReference type="EMBL" id="CAACVJ010000040">
    <property type="protein sequence ID" value="VEP12115.1"/>
    <property type="molecule type" value="Genomic_DNA"/>
</dbReference>
<dbReference type="GO" id="GO:0044027">
    <property type="term" value="P:negative regulation of gene expression via chromosomal CpG island methylation"/>
    <property type="evidence" value="ECO:0007669"/>
    <property type="project" value="TreeGrafter"/>
</dbReference>
<dbReference type="PROSITE" id="PS51679">
    <property type="entry name" value="SAM_MT_C5"/>
    <property type="match status" value="1"/>
</dbReference>
<keyword evidence="4 6" id="KW-0949">S-adenosyl-L-methionine</keyword>
<dbReference type="PRINTS" id="PR00105">
    <property type="entry name" value="C5METTRFRASE"/>
</dbReference>
<dbReference type="PANTHER" id="PTHR10629:SF52">
    <property type="entry name" value="DNA (CYTOSINE-5)-METHYLTRANSFERASE 1"/>
    <property type="match status" value="1"/>
</dbReference>
<accession>A0A563VLC8</accession>
<proteinExistence type="inferred from homology"/>
<evidence type="ECO:0000313" key="9">
    <source>
        <dbReference type="Proteomes" id="UP000320055"/>
    </source>
</evidence>
<dbReference type="SUPFAM" id="SSF53335">
    <property type="entry name" value="S-adenosyl-L-methionine-dependent methyltransferases"/>
    <property type="match status" value="1"/>
</dbReference>
<feature type="active site" evidence="6">
    <location>
        <position position="74"/>
    </location>
</feature>
<dbReference type="EC" id="2.1.1.37" evidence="1"/>
<comment type="similarity">
    <text evidence="6 7">Belongs to the class I-like SAM-binding methyltransferase superfamily. C5-methyltransferase family.</text>
</comment>
<dbReference type="InterPro" id="IPR050390">
    <property type="entry name" value="C5-Methyltransferase"/>
</dbReference>
<dbReference type="InterPro" id="IPR001525">
    <property type="entry name" value="C5_MeTfrase"/>
</dbReference>
<evidence type="ECO:0000256" key="7">
    <source>
        <dbReference type="RuleBase" id="RU000416"/>
    </source>
</evidence>
<dbReference type="PANTHER" id="PTHR10629">
    <property type="entry name" value="CYTOSINE-SPECIFIC METHYLTRANSFERASE"/>
    <property type="match status" value="1"/>
</dbReference>
<dbReference type="OrthoDB" id="9813719at2"/>
<dbReference type="RefSeq" id="WP_144869984.1">
    <property type="nucleotide sequence ID" value="NZ_LR213886.1"/>
</dbReference>
<gene>
    <name evidence="8" type="primary">fnuDIM</name>
    <name evidence="8" type="ORF">H1P_1340015</name>
</gene>
<keyword evidence="3 6" id="KW-0808">Transferase</keyword>
<evidence type="ECO:0000313" key="8">
    <source>
        <dbReference type="EMBL" id="VEP12115.1"/>
    </source>
</evidence>
<evidence type="ECO:0000256" key="4">
    <source>
        <dbReference type="ARBA" id="ARBA00022691"/>
    </source>
</evidence>
<evidence type="ECO:0000256" key="3">
    <source>
        <dbReference type="ARBA" id="ARBA00022679"/>
    </source>
</evidence>
<evidence type="ECO:0000256" key="2">
    <source>
        <dbReference type="ARBA" id="ARBA00022603"/>
    </source>
</evidence>
<dbReference type="Proteomes" id="UP000320055">
    <property type="component" value="Unassembled WGS sequence"/>
</dbReference>
<evidence type="ECO:0000256" key="6">
    <source>
        <dbReference type="PROSITE-ProRule" id="PRU01016"/>
    </source>
</evidence>
<dbReference type="Pfam" id="PF00145">
    <property type="entry name" value="DNA_methylase"/>
    <property type="match status" value="1"/>
</dbReference>
<dbReference type="Gene3D" id="3.90.120.10">
    <property type="entry name" value="DNA Methylase, subunit A, domain 2"/>
    <property type="match status" value="1"/>
</dbReference>
<evidence type="ECO:0000256" key="1">
    <source>
        <dbReference type="ARBA" id="ARBA00011975"/>
    </source>
</evidence>
<dbReference type="CDD" id="cd00315">
    <property type="entry name" value="Cyt_C5_DNA_methylase"/>
    <property type="match status" value="1"/>
</dbReference>
<dbReference type="AlphaFoldDB" id="A0A563VLC8"/>
<protein>
    <recommendedName>
        <fullName evidence="1">DNA (cytosine-5-)-methyltransferase</fullName>
        <ecNumber evidence="1">2.1.1.37</ecNumber>
    </recommendedName>
</protein>
<name>A0A563VLC8_9CYAN</name>
<dbReference type="GO" id="GO:0003677">
    <property type="term" value="F:DNA binding"/>
    <property type="evidence" value="ECO:0007669"/>
    <property type="project" value="TreeGrafter"/>
</dbReference>
<dbReference type="Gene3D" id="3.40.50.150">
    <property type="entry name" value="Vaccinia Virus protein VP39"/>
    <property type="match status" value="1"/>
</dbReference>
<keyword evidence="2 6" id="KW-0489">Methyltransferase</keyword>
<keyword evidence="9" id="KW-1185">Reference proteome</keyword>
<organism evidence="8 9">
    <name type="scientific">Hyella patelloides LEGE 07179</name>
    <dbReference type="NCBI Taxonomy" id="945734"/>
    <lineage>
        <taxon>Bacteria</taxon>
        <taxon>Bacillati</taxon>
        <taxon>Cyanobacteriota</taxon>
        <taxon>Cyanophyceae</taxon>
        <taxon>Pleurocapsales</taxon>
        <taxon>Hyellaceae</taxon>
        <taxon>Hyella</taxon>
    </lineage>
</organism>
<dbReference type="GO" id="GO:0009307">
    <property type="term" value="P:DNA restriction-modification system"/>
    <property type="evidence" value="ECO:0007669"/>
    <property type="project" value="UniProtKB-KW"/>
</dbReference>
<reference evidence="8 9" key="1">
    <citation type="submission" date="2019-01" db="EMBL/GenBank/DDBJ databases">
        <authorList>
            <person name="Brito A."/>
        </authorList>
    </citation>
    <scope>NUCLEOTIDE SEQUENCE [LARGE SCALE GENOMIC DNA]</scope>
    <source>
        <strain evidence="8">1</strain>
    </source>
</reference>
<evidence type="ECO:0000256" key="5">
    <source>
        <dbReference type="ARBA" id="ARBA00022747"/>
    </source>
</evidence>
<keyword evidence="5" id="KW-0680">Restriction system</keyword>
<dbReference type="InterPro" id="IPR029063">
    <property type="entry name" value="SAM-dependent_MTases_sf"/>
</dbReference>
<sequence length="357" mass="40828">MNKKIISLFSGCGGLDRGFTNAGFDVLWANEYDKDIWETYTKNHVSTYLDRRDIRKIPSSEIPDCVGIIGGPPCQSWSEGGSQRGIQDPRGQLFLEYIRILQDKQPLFFLAENVSGMLHKKHSLALENIITLFEESGYVVAYKLLNTVNYNVPQDRKRVIFIGYHTSLNKSFNFESLISTSFIPILKDTIWDLRTLAIPGKDKNKSNEKSCYVPNHEYMIGGFSSIYMSRNRVRSWDEPSFTIQAGGRHAPIHPQANKMIKVAKDKFLFDNNSSQPYRRLSVRECARIQTFPDDFLFYYHNLASAYKMIGNAVPVNFACALAQTICKDLFVFNQEIANLEKVKSEESLSQKQLVLEI</sequence>
<dbReference type="GO" id="GO:0003886">
    <property type="term" value="F:DNA (cytosine-5-)-methyltransferase activity"/>
    <property type="evidence" value="ECO:0007669"/>
    <property type="project" value="UniProtKB-EC"/>
</dbReference>
<dbReference type="NCBIfam" id="TIGR00675">
    <property type="entry name" value="dcm"/>
    <property type="match status" value="1"/>
</dbReference>